<dbReference type="GO" id="GO:0019867">
    <property type="term" value="C:outer membrane"/>
    <property type="evidence" value="ECO:0007669"/>
    <property type="project" value="InterPro"/>
</dbReference>
<accession>A0A2W5T7I8</accession>
<dbReference type="InterPro" id="IPR011049">
    <property type="entry name" value="Serralysin-like_metalloprot_C"/>
</dbReference>
<dbReference type="InterPro" id="IPR030392">
    <property type="entry name" value="S74_ICA"/>
</dbReference>
<evidence type="ECO:0000313" key="3">
    <source>
        <dbReference type="EMBL" id="PZR07455.1"/>
    </source>
</evidence>
<dbReference type="Pfam" id="PF01391">
    <property type="entry name" value="Collagen"/>
    <property type="match status" value="1"/>
</dbReference>
<organism evidence="3 4">
    <name type="scientific">Archangium gephyra</name>
    <dbReference type="NCBI Taxonomy" id="48"/>
    <lineage>
        <taxon>Bacteria</taxon>
        <taxon>Pseudomonadati</taxon>
        <taxon>Myxococcota</taxon>
        <taxon>Myxococcia</taxon>
        <taxon>Myxococcales</taxon>
        <taxon>Cystobacterineae</taxon>
        <taxon>Archangiaceae</taxon>
        <taxon>Archangium</taxon>
    </lineage>
</organism>
<dbReference type="SUPFAM" id="SSF101967">
    <property type="entry name" value="Adhesin YadA, collagen-binding domain"/>
    <property type="match status" value="1"/>
</dbReference>
<gene>
    <name evidence="3" type="ORF">DI536_27780</name>
</gene>
<dbReference type="Pfam" id="PF05658">
    <property type="entry name" value="YadA_head"/>
    <property type="match status" value="1"/>
</dbReference>
<feature type="coiled-coil region" evidence="1">
    <location>
        <begin position="432"/>
        <end position="473"/>
    </location>
</feature>
<evidence type="ECO:0000313" key="4">
    <source>
        <dbReference type="Proteomes" id="UP000249061"/>
    </source>
</evidence>
<dbReference type="Proteomes" id="UP000249061">
    <property type="component" value="Unassembled WGS sequence"/>
</dbReference>
<reference evidence="3 4" key="1">
    <citation type="submission" date="2017-08" db="EMBL/GenBank/DDBJ databases">
        <title>Infants hospitalized years apart are colonized by the same room-sourced microbial strains.</title>
        <authorList>
            <person name="Brooks B."/>
            <person name="Olm M.R."/>
            <person name="Firek B.A."/>
            <person name="Baker R."/>
            <person name="Thomas B.C."/>
            <person name="Morowitz M.J."/>
            <person name="Banfield J.F."/>
        </authorList>
    </citation>
    <scope>NUCLEOTIDE SEQUENCE [LARGE SCALE GENOMIC DNA]</scope>
    <source>
        <strain evidence="3">S2_003_000_R2_14</strain>
    </source>
</reference>
<sequence>MVEFGIDANNDGVLQDGEVDPAQQQTVCNGQNGANGQDGMNGTNGVDGMTGPVGPIGPVGPEGPVGPQGPAVDAILNQVADVQDAGFRIGGGAEIGGLLSQNTSRALNAATAPRDLYRASLLPGNNPLITIKDDGAFSFGGFVRDVGNTTGCAMSIPATGAGTRFMWHACRGSLRFGRVPVGQTNWDDSNMDDFTFAGGNQVTASGYGAFAYGDQVNVSSTVGVGFGSAVNVSGTAGFSSGASNVCSGFACTAIGYNVRAGGQGSVALGYRTTANNDYSVAIGYRASNNTHTGTFVWGDESTTDSVRNQADNEFRIRANGGIRLRVSTASNGNTPGAGGNVGCDLTVAVPSWTCASSRDLKENFVELDGETVLTKLRNMPVTQWNFTTDPADTPHVGPVAQDFYAAFKLGDSESSVGLQDLSGVALAAAKALEERTTQLDARTREVEALKEKVDKLEGQLQRIEKLLAEQNRREAK</sequence>
<evidence type="ECO:0000259" key="2">
    <source>
        <dbReference type="PROSITE" id="PS51688"/>
    </source>
</evidence>
<dbReference type="Gene3D" id="2.150.10.10">
    <property type="entry name" value="Serralysin-like metalloprotease, C-terminal"/>
    <property type="match status" value="1"/>
</dbReference>
<dbReference type="Pfam" id="PF13884">
    <property type="entry name" value="Peptidase_S74"/>
    <property type="match status" value="1"/>
</dbReference>
<dbReference type="CDD" id="cd12820">
    <property type="entry name" value="LbR_YadA-like"/>
    <property type="match status" value="1"/>
</dbReference>
<dbReference type="InterPro" id="IPR008160">
    <property type="entry name" value="Collagen"/>
</dbReference>
<name>A0A2W5T7I8_9BACT</name>
<comment type="caution">
    <text evidence="3">The sequence shown here is derived from an EMBL/GenBank/DDBJ whole genome shotgun (WGS) entry which is preliminary data.</text>
</comment>
<protein>
    <submittedName>
        <fullName evidence="3">Peptidase S74</fullName>
    </submittedName>
</protein>
<proteinExistence type="predicted"/>
<evidence type="ECO:0000256" key="1">
    <source>
        <dbReference type="SAM" id="Coils"/>
    </source>
</evidence>
<dbReference type="InterPro" id="IPR008640">
    <property type="entry name" value="Adhesin_Head_dom"/>
</dbReference>
<feature type="domain" description="Peptidase S74" evidence="2">
    <location>
        <begin position="356"/>
        <end position="453"/>
    </location>
</feature>
<keyword evidence="1" id="KW-0175">Coiled coil</keyword>
<dbReference type="PROSITE" id="PS51688">
    <property type="entry name" value="ICA"/>
    <property type="match status" value="1"/>
</dbReference>
<dbReference type="AlphaFoldDB" id="A0A2W5T7I8"/>
<dbReference type="EMBL" id="QFQP01000031">
    <property type="protein sequence ID" value="PZR07455.1"/>
    <property type="molecule type" value="Genomic_DNA"/>
</dbReference>